<evidence type="ECO:0000313" key="2">
    <source>
        <dbReference type="EMBL" id="OAQ66761.1"/>
    </source>
</evidence>
<dbReference type="SUPFAM" id="SSF53067">
    <property type="entry name" value="Actin-like ATPase domain"/>
    <property type="match status" value="1"/>
</dbReference>
<dbReference type="GeneID" id="28851006"/>
<feature type="region of interest" description="Disordered" evidence="1">
    <location>
        <begin position="657"/>
        <end position="733"/>
    </location>
</feature>
<comment type="caution">
    <text evidence="2">The sequence shown here is derived from an EMBL/GenBank/DDBJ whole genome shotgun (WGS) entry which is preliminary data.</text>
</comment>
<feature type="compositionally biased region" description="Polar residues" evidence="1">
    <location>
        <begin position="663"/>
        <end position="683"/>
    </location>
</feature>
<dbReference type="EMBL" id="LSBJ02000004">
    <property type="protein sequence ID" value="OAQ66761.1"/>
    <property type="molecule type" value="Genomic_DNA"/>
</dbReference>
<sequence length="749" mass="84546">MRSRRSETLKIPFNRREPAHGVLGIDIGTTATRASLMKDEWKGQDDRSPIIIVRPGIRKAPDQFRDCDMPATAFPFDTNKKPEDCLGFATDTRRGQLPLKMFMYFQRAQTLREKNQTKDLKKILKTIPQVDEFWQTYIQQPPAAQTRIANHLENIFIAHLEMVRHQSETTAKKHGVRISKIAATIPPNWDKWMQDKYVDLLSSVMGIHEHDITTVFESEAICHFLLRLNTVIKQSSQVNRVILADFGGHTLNVTTVNIVRGEEGSRFAFFLGDTTCNHGGSELHTSFVKKHIMKHVEVNALAQSKEQQDHLVDTFMQSYRDRIRRDLSKTPFFVSGRRSDSYEEQSINGLIDDKTAAVMYNGSFRGSLFALKTRMSTLSKLTGTTAVVLTGGTFLNQNIRDIVMGYIEHFRLKYLPWAEDDAPANGWSSMVSAGAALALTNELSVKDFLSQAAFGAEIRKSQGASRAQVLLDSSGSHKVTKKLMDHHGADIVITCYPLAPLDNRETLAIKGSYEMELLGREYQGVHTWELKYEYNPLHVDCQDYLVLKQQSWPTHQPSFTEEQRWPIFYDPGSCVLFIDRNLDGPIKNNSDLQNRIGVSEEPRSKKGVTKRKRWRRNQADLPGIYWQDALCESIETPASEDGKEARYPPSQHTIRENAAAPMSQHSKPLSTTETTTKASNGQLPSPIRKDPRKTIRVANTDSRVRSRLSAESDRRPSSQMSAGHDLGTTTRPIEVFDGYGDCAASVVGS</sequence>
<name>A0A179FNP6_METCM</name>
<organism evidence="2 3">
    <name type="scientific">Pochonia chlamydosporia 170</name>
    <dbReference type="NCBI Taxonomy" id="1380566"/>
    <lineage>
        <taxon>Eukaryota</taxon>
        <taxon>Fungi</taxon>
        <taxon>Dikarya</taxon>
        <taxon>Ascomycota</taxon>
        <taxon>Pezizomycotina</taxon>
        <taxon>Sordariomycetes</taxon>
        <taxon>Hypocreomycetidae</taxon>
        <taxon>Hypocreales</taxon>
        <taxon>Clavicipitaceae</taxon>
        <taxon>Pochonia</taxon>
    </lineage>
</organism>
<dbReference type="OrthoDB" id="3819888at2759"/>
<protein>
    <submittedName>
        <fullName evidence="2">Uncharacterized protein</fullName>
    </submittedName>
</protein>
<dbReference type="RefSeq" id="XP_018143848.1">
    <property type="nucleotide sequence ID" value="XM_018287012.1"/>
</dbReference>
<keyword evidence="3" id="KW-1185">Reference proteome</keyword>
<proteinExistence type="predicted"/>
<accession>A0A179FNP6</accession>
<dbReference type="AlphaFoldDB" id="A0A179FNP6"/>
<gene>
    <name evidence="2" type="ORF">VFPPC_08278</name>
</gene>
<feature type="compositionally biased region" description="Polar residues" evidence="1">
    <location>
        <begin position="717"/>
        <end position="731"/>
    </location>
</feature>
<evidence type="ECO:0000313" key="3">
    <source>
        <dbReference type="Proteomes" id="UP000078397"/>
    </source>
</evidence>
<dbReference type="Proteomes" id="UP000078397">
    <property type="component" value="Unassembled WGS sequence"/>
</dbReference>
<reference evidence="2 3" key="1">
    <citation type="journal article" date="2016" name="PLoS Pathog.">
        <title>Biosynthesis of antibiotic leucinostatins in bio-control fungus Purpureocillium lilacinum and their inhibition on phytophthora revealed by genome mining.</title>
        <authorList>
            <person name="Wang G."/>
            <person name="Liu Z."/>
            <person name="Lin R."/>
            <person name="Li E."/>
            <person name="Mao Z."/>
            <person name="Ling J."/>
            <person name="Yang Y."/>
            <person name="Yin W.B."/>
            <person name="Xie B."/>
        </authorList>
    </citation>
    <scope>NUCLEOTIDE SEQUENCE [LARGE SCALE GENOMIC DNA]</scope>
    <source>
        <strain evidence="2">170</strain>
    </source>
</reference>
<dbReference type="STRING" id="1380566.A0A179FNP6"/>
<evidence type="ECO:0000256" key="1">
    <source>
        <dbReference type="SAM" id="MobiDB-lite"/>
    </source>
</evidence>
<dbReference type="InterPro" id="IPR043129">
    <property type="entry name" value="ATPase_NBD"/>
</dbReference>
<dbReference type="KEGG" id="pchm:VFPPC_08278"/>
<feature type="compositionally biased region" description="Basic and acidic residues" evidence="1">
    <location>
        <begin position="702"/>
        <end position="716"/>
    </location>
</feature>